<sequence length="298" mass="33153">MEKLLALATSLSAKDADGAEATAAAPVTTTPGEKIDTSVLDHIFGANPAEEMKQAMAAIEDPEVTLENKEVAFDNLEMLVEQIDNANNLVPLQLWDPLLKQLQNEEPSLRKLAAWTVGTAVQNNPTSQQALLDHSGLSKLFDALRAETDDEVKSKLLYALSNELKFNYKGLARLNTVPEAWNTLMLLLEGQNSTIVKRLVFFLYAILAQEDDSSKLLLEKCNEYAVADKVVRFILQHRENEDCVDKGLQTLFLLLEKKARLTTGEQLAAELAALKTEYEHILTATAWETLQEMLARKE</sequence>
<keyword evidence="6" id="KW-1185">Reference proteome</keyword>
<evidence type="ECO:0000256" key="1">
    <source>
        <dbReference type="ARBA" id="ARBA00011045"/>
    </source>
</evidence>
<dbReference type="InterPro" id="IPR013918">
    <property type="entry name" value="Nucleotide_exch_fac_Fes1"/>
</dbReference>
<dbReference type="EMBL" id="KE651168">
    <property type="protein sequence ID" value="EEB06513.1"/>
    <property type="molecule type" value="Genomic_DNA"/>
</dbReference>
<feature type="domain" description="Nucleotide exchange factor Fes1" evidence="3">
    <location>
        <begin position="1"/>
        <end position="89"/>
    </location>
</feature>
<dbReference type="InterPro" id="IPR016024">
    <property type="entry name" value="ARM-type_fold"/>
</dbReference>
<dbReference type="OMA" id="LHWSIAN"/>
<proteinExistence type="inferred from homology"/>
<dbReference type="eggNOG" id="KOG2160">
    <property type="taxonomic scope" value="Eukaryota"/>
</dbReference>
<dbReference type="PANTHER" id="PTHR19316:SF18">
    <property type="entry name" value="HSP70-BINDING PROTEIN 1"/>
    <property type="match status" value="1"/>
</dbReference>
<comment type="similarity">
    <text evidence="1">Belongs to the FES1 family.</text>
</comment>
<dbReference type="RefSeq" id="XP_002172806.1">
    <property type="nucleotide sequence ID" value="XM_002172770.1"/>
</dbReference>
<gene>
    <name evidence="5" type="primary">fes1</name>
    <name evidence="4" type="ORF">SJAG_01556</name>
</gene>
<dbReference type="GO" id="GO:0000774">
    <property type="term" value="F:adenyl-nucleotide exchange factor activity"/>
    <property type="evidence" value="ECO:0000318"/>
    <property type="project" value="GO_Central"/>
</dbReference>
<dbReference type="JaponicusDB" id="SJAG_01556">
    <property type="gene designation" value="fes1"/>
</dbReference>
<dbReference type="HOGENOM" id="CLU_046722_1_0_1"/>
<accession>B6JY95</accession>
<dbReference type="Gene3D" id="1.25.10.10">
    <property type="entry name" value="Leucine-rich Repeat Variant"/>
    <property type="match status" value="1"/>
</dbReference>
<dbReference type="GO" id="GO:0005783">
    <property type="term" value="C:endoplasmic reticulum"/>
    <property type="evidence" value="ECO:0000318"/>
    <property type="project" value="GO_Central"/>
</dbReference>
<dbReference type="SUPFAM" id="SSF48371">
    <property type="entry name" value="ARM repeat"/>
    <property type="match status" value="1"/>
</dbReference>
<dbReference type="InterPro" id="IPR050693">
    <property type="entry name" value="Hsp70_NEF-Inhibitors"/>
</dbReference>
<dbReference type="Proteomes" id="UP000001744">
    <property type="component" value="Unassembled WGS sequence"/>
</dbReference>
<reference evidence="4 6" key="1">
    <citation type="journal article" date="2011" name="Science">
        <title>Comparative functional genomics of the fission yeasts.</title>
        <authorList>
            <person name="Rhind N."/>
            <person name="Chen Z."/>
            <person name="Yassour M."/>
            <person name="Thompson D.A."/>
            <person name="Haas B.J."/>
            <person name="Habib N."/>
            <person name="Wapinski I."/>
            <person name="Roy S."/>
            <person name="Lin M.F."/>
            <person name="Heiman D.I."/>
            <person name="Young S.K."/>
            <person name="Furuya K."/>
            <person name="Guo Y."/>
            <person name="Pidoux A."/>
            <person name="Chen H.M."/>
            <person name="Robbertse B."/>
            <person name="Goldberg J.M."/>
            <person name="Aoki K."/>
            <person name="Bayne E.H."/>
            <person name="Berlin A.M."/>
            <person name="Desjardins C.A."/>
            <person name="Dobbs E."/>
            <person name="Dukaj L."/>
            <person name="Fan L."/>
            <person name="FitzGerald M.G."/>
            <person name="French C."/>
            <person name="Gujja S."/>
            <person name="Hansen K."/>
            <person name="Keifenheim D."/>
            <person name="Levin J.Z."/>
            <person name="Mosher R.A."/>
            <person name="Mueller C.A."/>
            <person name="Pfiffner J."/>
            <person name="Priest M."/>
            <person name="Russ C."/>
            <person name="Smialowska A."/>
            <person name="Swoboda P."/>
            <person name="Sykes S.M."/>
            <person name="Vaughn M."/>
            <person name="Vengrova S."/>
            <person name="Yoder R."/>
            <person name="Zeng Q."/>
            <person name="Allshire R."/>
            <person name="Baulcombe D."/>
            <person name="Birren B.W."/>
            <person name="Brown W."/>
            <person name="Ekwall K."/>
            <person name="Kellis M."/>
            <person name="Leatherwood J."/>
            <person name="Levin H."/>
            <person name="Margalit H."/>
            <person name="Martienssen R."/>
            <person name="Nieduszynski C.A."/>
            <person name="Spatafora J.W."/>
            <person name="Friedman N."/>
            <person name="Dalgaard J.Z."/>
            <person name="Baumann P."/>
            <person name="Niki H."/>
            <person name="Regev A."/>
            <person name="Nusbaum C."/>
        </authorList>
    </citation>
    <scope>NUCLEOTIDE SEQUENCE [LARGE SCALE GENOMIC DNA]</scope>
    <source>
        <strain evidence="6">yFS275 / FY16936</strain>
    </source>
</reference>
<organism evidence="4 6">
    <name type="scientific">Schizosaccharomyces japonicus (strain yFS275 / FY16936)</name>
    <name type="common">Fission yeast</name>
    <dbReference type="NCBI Taxonomy" id="402676"/>
    <lineage>
        <taxon>Eukaryota</taxon>
        <taxon>Fungi</taxon>
        <taxon>Dikarya</taxon>
        <taxon>Ascomycota</taxon>
        <taxon>Taphrinomycotina</taxon>
        <taxon>Schizosaccharomycetes</taxon>
        <taxon>Schizosaccharomycetales</taxon>
        <taxon>Schizosaccharomycetaceae</taxon>
        <taxon>Schizosaccharomyces</taxon>
    </lineage>
</organism>
<dbReference type="PANTHER" id="PTHR19316">
    <property type="entry name" value="PROTEIN FOLDING REGULATOR"/>
    <property type="match status" value="1"/>
</dbReference>
<evidence type="ECO:0000256" key="2">
    <source>
        <dbReference type="ARBA" id="ARBA00022737"/>
    </source>
</evidence>
<dbReference type="OrthoDB" id="10250458at2759"/>
<evidence type="ECO:0000313" key="5">
    <source>
        <dbReference type="JaponicusDB" id="SJAG_01556"/>
    </source>
</evidence>
<dbReference type="Pfam" id="PF08609">
    <property type="entry name" value="Fes1"/>
    <property type="match status" value="1"/>
</dbReference>
<evidence type="ECO:0000313" key="6">
    <source>
        <dbReference type="Proteomes" id="UP000001744"/>
    </source>
</evidence>
<dbReference type="VEuPathDB" id="FungiDB:SJAG_01556"/>
<dbReference type="InterPro" id="IPR011989">
    <property type="entry name" value="ARM-like"/>
</dbReference>
<evidence type="ECO:0000313" key="4">
    <source>
        <dbReference type="EMBL" id="EEB06513.1"/>
    </source>
</evidence>
<dbReference type="AlphaFoldDB" id="B6JY95"/>
<name>B6JY95_SCHJY</name>
<dbReference type="GeneID" id="7048740"/>
<protein>
    <submittedName>
        <fullName evidence="4">Hsp70-like protein</fullName>
    </submittedName>
</protein>
<keyword evidence="2" id="KW-0677">Repeat</keyword>
<dbReference type="STRING" id="402676.B6JY95"/>
<evidence type="ECO:0000259" key="3">
    <source>
        <dbReference type="Pfam" id="PF08609"/>
    </source>
</evidence>